<dbReference type="AlphaFoldDB" id="A0A4R1PZ17"/>
<dbReference type="CDD" id="cd00448">
    <property type="entry name" value="YjgF_YER057c_UK114_family"/>
    <property type="match status" value="1"/>
</dbReference>
<dbReference type="FunFam" id="3.30.1330.40:FF:000001">
    <property type="entry name" value="L-PSP family endoribonuclease"/>
    <property type="match status" value="1"/>
</dbReference>
<dbReference type="RefSeq" id="WP_132079891.1">
    <property type="nucleotide sequence ID" value="NZ_SLUI01000006.1"/>
</dbReference>
<evidence type="ECO:0000256" key="1">
    <source>
        <dbReference type="ARBA" id="ARBA00010552"/>
    </source>
</evidence>
<keyword evidence="3" id="KW-1185">Reference proteome</keyword>
<name>A0A4R1PZ17_9FIRM</name>
<gene>
    <name evidence="2" type="ORF">EV210_106256</name>
</gene>
<dbReference type="Gene3D" id="3.30.1330.40">
    <property type="entry name" value="RutC-like"/>
    <property type="match status" value="1"/>
</dbReference>
<reference evidence="2 3" key="1">
    <citation type="submission" date="2019-03" db="EMBL/GenBank/DDBJ databases">
        <title>Genomic Encyclopedia of Type Strains, Phase IV (KMG-IV): sequencing the most valuable type-strain genomes for metagenomic binning, comparative biology and taxonomic classification.</title>
        <authorList>
            <person name="Goeker M."/>
        </authorList>
    </citation>
    <scope>NUCLEOTIDE SEQUENCE [LARGE SCALE GENOMIC DNA]</scope>
    <source>
        <strain evidence="2 3">DSM 15969</strain>
    </source>
</reference>
<sequence>MEKISPNYASPNTGHYTPGILSHGMLYISGQLSIDPDTRKVPGGDIAAHARLALANLDRVLKTAGLARKSVVQCRVYVSDIDQWDAVNQVYADFFGAHKPARIVIPVGKLHFGCLVEIEAVAEVHKA</sequence>
<dbReference type="InterPro" id="IPR006175">
    <property type="entry name" value="YjgF/YER057c/UK114"/>
</dbReference>
<proteinExistence type="inferred from homology"/>
<evidence type="ECO:0000313" key="3">
    <source>
        <dbReference type="Proteomes" id="UP000295063"/>
    </source>
</evidence>
<dbReference type="Pfam" id="PF01042">
    <property type="entry name" value="Ribonuc_L-PSP"/>
    <property type="match status" value="1"/>
</dbReference>
<dbReference type="InterPro" id="IPR035959">
    <property type="entry name" value="RutC-like_sf"/>
</dbReference>
<dbReference type="GO" id="GO:0005829">
    <property type="term" value="C:cytosol"/>
    <property type="evidence" value="ECO:0007669"/>
    <property type="project" value="TreeGrafter"/>
</dbReference>
<dbReference type="Proteomes" id="UP000295063">
    <property type="component" value="Unassembled WGS sequence"/>
</dbReference>
<dbReference type="OrthoDB" id="9803101at2"/>
<dbReference type="EMBL" id="SLUI01000006">
    <property type="protein sequence ID" value="TCL37387.1"/>
    <property type="molecule type" value="Genomic_DNA"/>
</dbReference>
<dbReference type="GO" id="GO:0019239">
    <property type="term" value="F:deaminase activity"/>
    <property type="evidence" value="ECO:0007669"/>
    <property type="project" value="TreeGrafter"/>
</dbReference>
<dbReference type="PANTHER" id="PTHR11803">
    <property type="entry name" value="2-IMINOBUTANOATE/2-IMINOPROPANOATE DEAMINASE RIDA"/>
    <property type="match status" value="1"/>
</dbReference>
<dbReference type="PANTHER" id="PTHR11803:SF39">
    <property type="entry name" value="2-IMINOBUTANOATE_2-IMINOPROPANOATE DEAMINASE"/>
    <property type="match status" value="1"/>
</dbReference>
<comment type="caution">
    <text evidence="2">The sequence shown here is derived from an EMBL/GenBank/DDBJ whole genome shotgun (WGS) entry which is preliminary data.</text>
</comment>
<comment type="similarity">
    <text evidence="1">Belongs to the RutC family.</text>
</comment>
<organism evidence="2 3">
    <name type="scientific">Anaerospora hongkongensis</name>
    <dbReference type="NCBI Taxonomy" id="244830"/>
    <lineage>
        <taxon>Bacteria</taxon>
        <taxon>Bacillati</taxon>
        <taxon>Bacillota</taxon>
        <taxon>Negativicutes</taxon>
        <taxon>Selenomonadales</taxon>
        <taxon>Sporomusaceae</taxon>
        <taxon>Anaerospora</taxon>
    </lineage>
</organism>
<accession>A0A4R1PZ17</accession>
<evidence type="ECO:0000313" key="2">
    <source>
        <dbReference type="EMBL" id="TCL37387.1"/>
    </source>
</evidence>
<protein>
    <submittedName>
        <fullName evidence="2">Reactive intermediate/imine deaminase</fullName>
    </submittedName>
</protein>
<dbReference type="SUPFAM" id="SSF55298">
    <property type="entry name" value="YjgF-like"/>
    <property type="match status" value="1"/>
</dbReference>